<dbReference type="EMBL" id="BK015439">
    <property type="protein sequence ID" value="DAE06530.1"/>
    <property type="molecule type" value="Genomic_DNA"/>
</dbReference>
<proteinExistence type="predicted"/>
<accession>A0A8S5PHX8</accession>
<evidence type="ECO:0000313" key="1">
    <source>
        <dbReference type="EMBL" id="DAE06530.1"/>
    </source>
</evidence>
<reference evidence="1" key="1">
    <citation type="journal article" date="2021" name="Proc. Natl. Acad. Sci. U.S.A.">
        <title>A Catalog of Tens of Thousands of Viruses from Human Metagenomes Reveals Hidden Associations with Chronic Diseases.</title>
        <authorList>
            <person name="Tisza M.J."/>
            <person name="Buck C.B."/>
        </authorList>
    </citation>
    <scope>NUCLEOTIDE SEQUENCE</scope>
    <source>
        <strain evidence="1">Ct0jJ30</strain>
    </source>
</reference>
<sequence>MLQRRLKDRAKITLSGQRSNRRRLELKMQRGLFLTTSVMRLIELRLLNSRKLRVDLMQMMLLKLC</sequence>
<organism evidence="1">
    <name type="scientific">Myoviridae sp. ct0jJ30</name>
    <dbReference type="NCBI Taxonomy" id="2825014"/>
    <lineage>
        <taxon>Viruses</taxon>
        <taxon>Duplodnaviria</taxon>
        <taxon>Heunggongvirae</taxon>
        <taxon>Uroviricota</taxon>
        <taxon>Caudoviricetes</taxon>
    </lineage>
</organism>
<name>A0A8S5PHX8_9CAUD</name>
<protein>
    <submittedName>
        <fullName evidence="1">Uncharacterized protein</fullName>
    </submittedName>
</protein>